<organism evidence="1 2">
    <name type="scientific">Cyanidioschyzon merolae (strain NIES-3377 / 10D)</name>
    <name type="common">Unicellular red alga</name>
    <dbReference type="NCBI Taxonomy" id="280699"/>
    <lineage>
        <taxon>Eukaryota</taxon>
        <taxon>Rhodophyta</taxon>
        <taxon>Bangiophyceae</taxon>
        <taxon>Cyanidiales</taxon>
        <taxon>Cyanidiaceae</taxon>
        <taxon>Cyanidioschyzon</taxon>
    </lineage>
</organism>
<accession>Q85G09</accession>
<reference evidence="1" key="1">
    <citation type="journal article" date="2003" name="DNA Res.">
        <title>Complete sequence and analysis of the plastid genome of the unicellular red alga Cyanidioschyzon merolae.</title>
        <authorList>
            <person name="Ohta N."/>
            <person name="Matsuzaki M."/>
            <person name="Misumi O."/>
            <person name="Miyagishima S."/>
            <person name="Nozaki H."/>
            <person name="Tanaka K."/>
            <person name="Shin-i T."/>
            <person name="Kohara Y."/>
            <person name="Kuroiwa T."/>
        </authorList>
    </citation>
    <scope>NUCLEOTIDE SEQUENCE [LARGE SCALE GENOMIC DNA]</scope>
    <source>
        <strain evidence="1">10D</strain>
    </source>
</reference>
<keyword evidence="2" id="KW-1185">Reference proteome</keyword>
<keyword evidence="1" id="KW-0150">Chloroplast</keyword>
<geneLocation type="chloroplast" evidence="1"/>
<dbReference type="Proteomes" id="UP000007014">
    <property type="component" value="Chloroplast"/>
</dbReference>
<keyword evidence="1" id="KW-0934">Plastid</keyword>
<dbReference type="EMBL" id="AB002583">
    <property type="protein sequence ID" value="BAC76182.1"/>
    <property type="molecule type" value="Genomic_DNA"/>
</dbReference>
<dbReference type="KEGG" id="cme:CymeCp088"/>
<evidence type="ECO:0000313" key="1">
    <source>
        <dbReference type="EMBL" id="BAC76182.1"/>
    </source>
</evidence>
<dbReference type="AlphaFoldDB" id="Q85G09"/>
<dbReference type="RefSeq" id="NP_849020.1">
    <property type="nucleotide sequence ID" value="NC_004799.1"/>
</dbReference>
<proteinExistence type="predicted"/>
<dbReference type="Gramene" id="CMV105CT">
    <property type="protein sequence ID" value="CMV105CT"/>
    <property type="gene ID" value="CMV105C"/>
</dbReference>
<sequence>MSRSREMDKIQESSYLKLNEISWNLMLSYIYMFHIKKFRAR</sequence>
<evidence type="ECO:0000313" key="2">
    <source>
        <dbReference type="Proteomes" id="UP000007014"/>
    </source>
</evidence>
<dbReference type="GeneID" id="844916"/>
<name>Q85G09_CYAM1</name>
<dbReference type="HOGENOM" id="CLU_3280228_0_0_1"/>
<protein>
    <submittedName>
        <fullName evidence="1">Uncharacterized protein</fullName>
    </submittedName>
</protein>